<proteinExistence type="predicted"/>
<keyword evidence="3" id="KW-1185">Reference proteome</keyword>
<dbReference type="Proteomes" id="UP001066276">
    <property type="component" value="Chromosome 6"/>
</dbReference>
<evidence type="ECO:0000313" key="2">
    <source>
        <dbReference type="EMBL" id="KAJ1139522.1"/>
    </source>
</evidence>
<gene>
    <name evidence="2" type="ORF">NDU88_005893</name>
</gene>
<protein>
    <submittedName>
        <fullName evidence="2">Uncharacterized protein</fullName>
    </submittedName>
</protein>
<comment type="caution">
    <text evidence="2">The sequence shown here is derived from an EMBL/GenBank/DDBJ whole genome shotgun (WGS) entry which is preliminary data.</text>
</comment>
<evidence type="ECO:0000256" key="1">
    <source>
        <dbReference type="SAM" id="MobiDB-lite"/>
    </source>
</evidence>
<sequence>MERVLALIQPALMSLAQKEAEGSQLGGKTPVVGVDSAADQGRLPRRAGVPPKSAFPPVPKRAKKVTPKLGGGVSPKEVTR</sequence>
<evidence type="ECO:0000313" key="3">
    <source>
        <dbReference type="Proteomes" id="UP001066276"/>
    </source>
</evidence>
<name>A0AAV7QJ85_PLEWA</name>
<dbReference type="AlphaFoldDB" id="A0AAV7QJ85"/>
<organism evidence="2 3">
    <name type="scientific">Pleurodeles waltl</name>
    <name type="common">Iberian ribbed newt</name>
    <dbReference type="NCBI Taxonomy" id="8319"/>
    <lineage>
        <taxon>Eukaryota</taxon>
        <taxon>Metazoa</taxon>
        <taxon>Chordata</taxon>
        <taxon>Craniata</taxon>
        <taxon>Vertebrata</taxon>
        <taxon>Euteleostomi</taxon>
        <taxon>Amphibia</taxon>
        <taxon>Batrachia</taxon>
        <taxon>Caudata</taxon>
        <taxon>Salamandroidea</taxon>
        <taxon>Salamandridae</taxon>
        <taxon>Pleurodelinae</taxon>
        <taxon>Pleurodeles</taxon>
    </lineage>
</organism>
<reference evidence="2" key="1">
    <citation type="journal article" date="2022" name="bioRxiv">
        <title>Sequencing and chromosome-scale assembly of the giantPleurodeles waltlgenome.</title>
        <authorList>
            <person name="Brown T."/>
            <person name="Elewa A."/>
            <person name="Iarovenko S."/>
            <person name="Subramanian E."/>
            <person name="Araus A.J."/>
            <person name="Petzold A."/>
            <person name="Susuki M."/>
            <person name="Suzuki K.-i.T."/>
            <person name="Hayashi T."/>
            <person name="Toyoda A."/>
            <person name="Oliveira C."/>
            <person name="Osipova E."/>
            <person name="Leigh N.D."/>
            <person name="Simon A."/>
            <person name="Yun M.H."/>
        </authorList>
    </citation>
    <scope>NUCLEOTIDE SEQUENCE</scope>
    <source>
        <strain evidence="2">20211129_DDA</strain>
        <tissue evidence="2">Liver</tissue>
    </source>
</reference>
<feature type="region of interest" description="Disordered" evidence="1">
    <location>
        <begin position="20"/>
        <end position="80"/>
    </location>
</feature>
<accession>A0AAV7QJ85</accession>
<dbReference type="EMBL" id="JANPWB010000010">
    <property type="protein sequence ID" value="KAJ1139522.1"/>
    <property type="molecule type" value="Genomic_DNA"/>
</dbReference>